<reference evidence="1" key="1">
    <citation type="submission" date="2022-08" db="EMBL/GenBank/DDBJ databases">
        <authorList>
            <person name="Gutierrez-Valencia J."/>
        </authorList>
    </citation>
    <scope>NUCLEOTIDE SEQUENCE</scope>
</reference>
<dbReference type="PANTHER" id="PTHR35512:SF1">
    <property type="entry name" value="OS11G0550900 PROTEIN"/>
    <property type="match status" value="1"/>
</dbReference>
<accession>A0AAV0HK69</accession>
<comment type="caution">
    <text evidence="1">The sequence shown here is derived from an EMBL/GenBank/DDBJ whole genome shotgun (WGS) entry which is preliminary data.</text>
</comment>
<proteinExistence type="predicted"/>
<name>A0AAV0HK69_9ROSI</name>
<dbReference type="PANTHER" id="PTHR35512">
    <property type="entry name" value="OS11G0550900 PROTEIN"/>
    <property type="match status" value="1"/>
</dbReference>
<keyword evidence="2" id="KW-1185">Reference proteome</keyword>
<dbReference type="Proteomes" id="UP001154282">
    <property type="component" value="Unassembled WGS sequence"/>
</dbReference>
<sequence length="135" mass="15033">MFEISYGELFLLLGATARSDRFQQSSVLRVYQQLPSPRFLAVSANLCVSYALKHAFKVYDSSIVFDSSNMHSQATAYVRLAESAAVEASLDPGQQIDDLGFLHILPVSAERTGMLPNRQGNNEWIRHFVGSYSRG</sequence>
<dbReference type="EMBL" id="CAMGYJ010000002">
    <property type="protein sequence ID" value="CAI0385647.1"/>
    <property type="molecule type" value="Genomic_DNA"/>
</dbReference>
<evidence type="ECO:0000313" key="2">
    <source>
        <dbReference type="Proteomes" id="UP001154282"/>
    </source>
</evidence>
<gene>
    <name evidence="1" type="ORF">LITE_LOCUS4859</name>
</gene>
<protein>
    <submittedName>
        <fullName evidence="1">Uncharacterized protein</fullName>
    </submittedName>
</protein>
<dbReference type="AlphaFoldDB" id="A0AAV0HK69"/>
<evidence type="ECO:0000313" key="1">
    <source>
        <dbReference type="EMBL" id="CAI0385647.1"/>
    </source>
</evidence>
<organism evidence="1 2">
    <name type="scientific">Linum tenue</name>
    <dbReference type="NCBI Taxonomy" id="586396"/>
    <lineage>
        <taxon>Eukaryota</taxon>
        <taxon>Viridiplantae</taxon>
        <taxon>Streptophyta</taxon>
        <taxon>Embryophyta</taxon>
        <taxon>Tracheophyta</taxon>
        <taxon>Spermatophyta</taxon>
        <taxon>Magnoliopsida</taxon>
        <taxon>eudicotyledons</taxon>
        <taxon>Gunneridae</taxon>
        <taxon>Pentapetalae</taxon>
        <taxon>rosids</taxon>
        <taxon>fabids</taxon>
        <taxon>Malpighiales</taxon>
        <taxon>Linaceae</taxon>
        <taxon>Linum</taxon>
    </lineage>
</organism>